<feature type="compositionally biased region" description="Polar residues" evidence="1">
    <location>
        <begin position="246"/>
        <end position="260"/>
    </location>
</feature>
<dbReference type="AlphaFoldDB" id="A0AAV4MK87"/>
<protein>
    <recommendedName>
        <fullName evidence="4">C2H2-type domain-containing protein</fullName>
    </recommendedName>
</protein>
<feature type="compositionally biased region" description="Polar residues" evidence="1">
    <location>
        <begin position="214"/>
        <end position="230"/>
    </location>
</feature>
<name>A0AAV4MK87_CAEEX</name>
<sequence length="570" mass="64989">MAKDGNRWANFVMNKMGNLTDLIWTKDSVFPKEELQEKYIDRKDLVDPNDQKRYVLPRIFPDDMKSYRFNPMFEEFYLVKCRTCETILIPSALLLHMETKHGLKEMERTVITSAPLTSEPIAHSSYSVSPCSSVIPTCGNESKWTSITTTSNGAVINSPIRKLCYAKNINRELLHPRALPQLSPSIPSPSTYILPCTSSTFQKNEGFSSDGVKTDSNSPHNSPTASTSSNSRDKIQPLVLRRVVQTKETVSAEGRQSSEGTKGVARNKKDSSKGTYFMIVNTKSKQQLTVSQHSRKQSDVVPADKNTAEQQTESLERERHDLISKLFIELKEVKDQLEVSSASKSKLESELLAVKKQLHDFKKVAEQNKWLYEKNSENRRQIQDLNEKIGKIAASHSNLTEYSHLHGNCPMSASNFADDWVTRQLITSEEQRSSFQKRLDDMEMDLKDLKQSSLLEKGAMEQKVQEYSGLLTTMKRRLDLQVFQNEELRQYKECLEGLLPIEVLNQVKNQLSGLHNEYQETVPAESNSESQPVAYAEELQSSTDDMDYETFQNQDTNDGQIFDQTNKDFF</sequence>
<feature type="region of interest" description="Disordered" evidence="1">
    <location>
        <begin position="287"/>
        <end position="317"/>
    </location>
</feature>
<accession>A0AAV4MK87</accession>
<dbReference type="Proteomes" id="UP001054945">
    <property type="component" value="Unassembled WGS sequence"/>
</dbReference>
<proteinExistence type="predicted"/>
<feature type="region of interest" description="Disordered" evidence="1">
    <location>
        <begin position="549"/>
        <end position="570"/>
    </location>
</feature>
<reference evidence="2 3" key="1">
    <citation type="submission" date="2021-06" db="EMBL/GenBank/DDBJ databases">
        <title>Caerostris extrusa draft genome.</title>
        <authorList>
            <person name="Kono N."/>
            <person name="Arakawa K."/>
        </authorList>
    </citation>
    <scope>NUCLEOTIDE SEQUENCE [LARGE SCALE GENOMIC DNA]</scope>
</reference>
<evidence type="ECO:0000313" key="3">
    <source>
        <dbReference type="Proteomes" id="UP001054945"/>
    </source>
</evidence>
<evidence type="ECO:0008006" key="4">
    <source>
        <dbReference type="Google" id="ProtNLM"/>
    </source>
</evidence>
<keyword evidence="3" id="KW-1185">Reference proteome</keyword>
<organism evidence="2 3">
    <name type="scientific">Caerostris extrusa</name>
    <name type="common">Bark spider</name>
    <name type="synonym">Caerostris bankana</name>
    <dbReference type="NCBI Taxonomy" id="172846"/>
    <lineage>
        <taxon>Eukaryota</taxon>
        <taxon>Metazoa</taxon>
        <taxon>Ecdysozoa</taxon>
        <taxon>Arthropoda</taxon>
        <taxon>Chelicerata</taxon>
        <taxon>Arachnida</taxon>
        <taxon>Araneae</taxon>
        <taxon>Araneomorphae</taxon>
        <taxon>Entelegynae</taxon>
        <taxon>Araneoidea</taxon>
        <taxon>Araneidae</taxon>
        <taxon>Caerostris</taxon>
    </lineage>
</organism>
<dbReference type="EMBL" id="BPLR01019831">
    <property type="protein sequence ID" value="GIX72288.1"/>
    <property type="molecule type" value="Genomic_DNA"/>
</dbReference>
<gene>
    <name evidence="2" type="primary">AVEN_107414_1</name>
    <name evidence="2" type="ORF">CEXT_606701</name>
</gene>
<evidence type="ECO:0000256" key="1">
    <source>
        <dbReference type="SAM" id="MobiDB-lite"/>
    </source>
</evidence>
<comment type="caution">
    <text evidence="2">The sequence shown here is derived from an EMBL/GenBank/DDBJ whole genome shotgun (WGS) entry which is preliminary data.</text>
</comment>
<feature type="region of interest" description="Disordered" evidence="1">
    <location>
        <begin position="204"/>
        <end position="270"/>
    </location>
</feature>
<feature type="compositionally biased region" description="Polar residues" evidence="1">
    <location>
        <begin position="550"/>
        <end position="564"/>
    </location>
</feature>
<evidence type="ECO:0000313" key="2">
    <source>
        <dbReference type="EMBL" id="GIX72288.1"/>
    </source>
</evidence>